<dbReference type="SMART" id="SM00843">
    <property type="entry name" value="Ftsk_gamma"/>
    <property type="match status" value="1"/>
</dbReference>
<dbReference type="AlphaFoldDB" id="A0A3A9AR67"/>
<dbReference type="InterPro" id="IPR050206">
    <property type="entry name" value="FtsK/SpoIIIE/SftA"/>
</dbReference>
<dbReference type="PROSITE" id="PS50901">
    <property type="entry name" value="FTSK"/>
    <property type="match status" value="1"/>
</dbReference>
<evidence type="ECO:0000256" key="2">
    <source>
        <dbReference type="ARBA" id="ARBA00006474"/>
    </source>
</evidence>
<dbReference type="SUPFAM" id="SSF103473">
    <property type="entry name" value="MFS general substrate transporter"/>
    <property type="match status" value="1"/>
</dbReference>
<dbReference type="SUPFAM" id="SSF52540">
    <property type="entry name" value="P-loop containing nucleoside triphosphate hydrolases"/>
    <property type="match status" value="1"/>
</dbReference>
<dbReference type="Gene3D" id="3.40.50.300">
    <property type="entry name" value="P-loop containing nucleotide triphosphate hydrolases"/>
    <property type="match status" value="1"/>
</dbReference>
<evidence type="ECO:0000256" key="7">
    <source>
        <dbReference type="ARBA" id="ARBA00022829"/>
    </source>
</evidence>
<evidence type="ECO:0000256" key="8">
    <source>
        <dbReference type="ARBA" id="ARBA00022840"/>
    </source>
</evidence>
<dbReference type="PANTHER" id="PTHR22683">
    <property type="entry name" value="SPORULATION PROTEIN RELATED"/>
    <property type="match status" value="1"/>
</dbReference>
<keyword evidence="4" id="KW-0132">Cell division</keyword>
<evidence type="ECO:0000256" key="6">
    <source>
        <dbReference type="ARBA" id="ARBA00022741"/>
    </source>
</evidence>
<sequence>MAQTRKSSSGSRKKSSKSRSSKARTTNTGNNRKAEPMDVALRNEIVLIVLFAAAIFLFLCNFGIVGVMGNTVSDVQFGIFGLTAYVMPPAIFFMIAFGMVNSGSSIAARKLVAGVVVLLLLGIVFELFTGAPEAATEYQIGEIYKRCGSTHSGGGVLAGSLAYFCYHFLGLAGTILILVVAAIISIVVLTDKSFVSGVKSGSRKVYERSAEDAAYRRERAKERRAQQEEERARREEEKRIRAEERENEKILRMDKKVSGVMIDTSLTAKEEWTRERDDIHEINLTDFEEQMEEVTGRTPEENEESALDNQSTFQFDKIRINGAYTEEYEDGYDELSEITELFASQEDKGPVYKKNVPDERVFEDYSMGSRDEYAHEPENISGQEAAKAGGKKAWEEGFAKEKPSAEMPFAAGSTGDEQCNAAKNLRMSEKKPVPKKYIFPPLSKLVKGKEKGGDSTKELKETALRLQQTLQTFGVRVTITDISQGPSVTRFELQPEQGVKVSKIVGLSDDIKLNLAATDIRIEAPIPGKAAVGIEVPNKENMMVALRDLLESKEFQGFPSKLAFAVGKDIGGKVVVADIAKMPHMLIAGATGSGKSVCINTLIMSILYKAHPDDVKLIMVDPKVVELSVYNGIPHLLIPVVTDPKKASSALQWSVAEMNDRYQKFADFNVRDLKGYNKKIETMQEKGEAGDLKKLPQIVIIVDELADLMMVCPGEVEESICRLAQLARAAGLHLIIATQRPSVDVITGLIKANMPSRVAFSVSSGVDSRTILDMNGAEKLLGKGDMLFYPQGYSKPARVQGAFVSDKEVSDVVEFLKNQTLGNIYDTDVQEKISTIGNAAGGPAGSGEGSERDQYFVEAAKFIIEKDKASIGMLQRMFKIGFNRAARIMDQLCEAGVVGEEEGTKPRKVLMSEEQFERFIEETL</sequence>
<dbReference type="Pfam" id="PF17854">
    <property type="entry name" value="FtsK_alpha"/>
    <property type="match status" value="1"/>
</dbReference>
<dbReference type="Proteomes" id="UP000280696">
    <property type="component" value="Unassembled WGS sequence"/>
</dbReference>
<dbReference type="Pfam" id="PF09397">
    <property type="entry name" value="FtsK_gamma"/>
    <property type="match status" value="1"/>
</dbReference>
<name>A0A3A9AR67_9FIRM</name>
<feature type="region of interest" description="Disordered" evidence="16">
    <location>
        <begin position="217"/>
        <end position="238"/>
    </location>
</feature>
<evidence type="ECO:0000256" key="1">
    <source>
        <dbReference type="ARBA" id="ARBA00004651"/>
    </source>
</evidence>
<dbReference type="InterPro" id="IPR003593">
    <property type="entry name" value="AAA+_ATPase"/>
</dbReference>
<dbReference type="GO" id="GO:0005524">
    <property type="term" value="F:ATP binding"/>
    <property type="evidence" value="ECO:0007669"/>
    <property type="project" value="UniProtKB-UniRule"/>
</dbReference>
<comment type="similarity">
    <text evidence="2">Belongs to the FtsK/SpoIIIE/SftA family.</text>
</comment>
<feature type="transmembrane region" description="Helical" evidence="17">
    <location>
        <begin position="111"/>
        <end position="128"/>
    </location>
</feature>
<feature type="compositionally biased region" description="Low complexity" evidence="16">
    <location>
        <begin position="1"/>
        <end position="10"/>
    </location>
</feature>
<keyword evidence="5 17" id="KW-0812">Transmembrane</keyword>
<evidence type="ECO:0000256" key="10">
    <source>
        <dbReference type="ARBA" id="ARBA00023125"/>
    </source>
</evidence>
<dbReference type="InterPro" id="IPR036388">
    <property type="entry name" value="WH-like_DNA-bd_sf"/>
</dbReference>
<dbReference type="GO" id="GO:0003677">
    <property type="term" value="F:DNA binding"/>
    <property type="evidence" value="ECO:0007669"/>
    <property type="project" value="UniProtKB-KW"/>
</dbReference>
<dbReference type="SUPFAM" id="SSF46785">
    <property type="entry name" value="Winged helix' DNA-binding domain"/>
    <property type="match status" value="1"/>
</dbReference>
<evidence type="ECO:0000259" key="18">
    <source>
        <dbReference type="PROSITE" id="PS50901"/>
    </source>
</evidence>
<dbReference type="InterPro" id="IPR025199">
    <property type="entry name" value="FtsK_4TM"/>
</dbReference>
<evidence type="ECO:0000256" key="3">
    <source>
        <dbReference type="ARBA" id="ARBA00022475"/>
    </source>
</evidence>
<feature type="compositionally biased region" description="Basic residues" evidence="16">
    <location>
        <begin position="11"/>
        <end position="22"/>
    </location>
</feature>
<reference evidence="19 20" key="1">
    <citation type="submission" date="2018-09" db="EMBL/GenBank/DDBJ databases">
        <title>Murine metabolic-syndrome-specific gut microbial biobank.</title>
        <authorList>
            <person name="Liu C."/>
        </authorList>
    </citation>
    <scope>NUCLEOTIDE SEQUENCE [LARGE SCALE GENOMIC DNA]</scope>
    <source>
        <strain evidence="19 20">0.1xD8-82</strain>
    </source>
</reference>
<dbReference type="OrthoDB" id="9807790at2"/>
<evidence type="ECO:0000256" key="4">
    <source>
        <dbReference type="ARBA" id="ARBA00022618"/>
    </source>
</evidence>
<evidence type="ECO:0000313" key="20">
    <source>
        <dbReference type="Proteomes" id="UP000280696"/>
    </source>
</evidence>
<dbReference type="RefSeq" id="WP_120471244.1">
    <property type="nucleotide sequence ID" value="NZ_RAYQ01000017.1"/>
</dbReference>
<dbReference type="SMART" id="SM00382">
    <property type="entry name" value="AAA"/>
    <property type="match status" value="1"/>
</dbReference>
<gene>
    <name evidence="19" type="ORF">D7V94_15515</name>
</gene>
<dbReference type="PANTHER" id="PTHR22683:SF41">
    <property type="entry name" value="DNA TRANSLOCASE FTSK"/>
    <property type="match status" value="1"/>
</dbReference>
<dbReference type="GO" id="GO:0007059">
    <property type="term" value="P:chromosome segregation"/>
    <property type="evidence" value="ECO:0007669"/>
    <property type="project" value="UniProtKB-KW"/>
</dbReference>
<evidence type="ECO:0000256" key="13">
    <source>
        <dbReference type="ARBA" id="ARBA00024986"/>
    </source>
</evidence>
<dbReference type="CDD" id="cd01127">
    <property type="entry name" value="TrwB_TraG_TraD_VirD4"/>
    <property type="match status" value="1"/>
</dbReference>
<comment type="subunit">
    <text evidence="14">Homohexamer. Forms a ring that surrounds DNA.</text>
</comment>
<dbReference type="InterPro" id="IPR002543">
    <property type="entry name" value="FtsK_dom"/>
</dbReference>
<evidence type="ECO:0000256" key="9">
    <source>
        <dbReference type="ARBA" id="ARBA00022989"/>
    </source>
</evidence>
<dbReference type="Gene3D" id="1.10.10.10">
    <property type="entry name" value="Winged helix-like DNA-binding domain superfamily/Winged helix DNA-binding domain"/>
    <property type="match status" value="1"/>
</dbReference>
<dbReference type="Pfam" id="PF01580">
    <property type="entry name" value="FtsK_SpoIIIE"/>
    <property type="match status" value="1"/>
</dbReference>
<evidence type="ECO:0000256" key="16">
    <source>
        <dbReference type="SAM" id="MobiDB-lite"/>
    </source>
</evidence>
<dbReference type="InterPro" id="IPR036390">
    <property type="entry name" value="WH_DNA-bd_sf"/>
</dbReference>
<dbReference type="InterPro" id="IPR018541">
    <property type="entry name" value="Ftsk_gamma"/>
</dbReference>
<protein>
    <submittedName>
        <fullName evidence="19">DNA translocase FtsK</fullName>
    </submittedName>
</protein>
<comment type="subcellular location">
    <subcellularLocation>
        <location evidence="1">Cell membrane</location>
        <topology evidence="1">Multi-pass membrane protein</topology>
    </subcellularLocation>
</comment>
<dbReference type="InterPro" id="IPR036259">
    <property type="entry name" value="MFS_trans_sf"/>
</dbReference>
<keyword evidence="9 17" id="KW-1133">Transmembrane helix</keyword>
<feature type="transmembrane region" description="Helical" evidence="17">
    <location>
        <begin position="77"/>
        <end position="99"/>
    </location>
</feature>
<dbReference type="Pfam" id="PF13491">
    <property type="entry name" value="FtsK_4TM"/>
    <property type="match status" value="1"/>
</dbReference>
<dbReference type="GO" id="GO:0051301">
    <property type="term" value="P:cell division"/>
    <property type="evidence" value="ECO:0007669"/>
    <property type="project" value="UniProtKB-KW"/>
</dbReference>
<feature type="region of interest" description="Disordered" evidence="16">
    <location>
        <begin position="1"/>
        <end position="33"/>
    </location>
</feature>
<dbReference type="InterPro" id="IPR027417">
    <property type="entry name" value="P-loop_NTPase"/>
</dbReference>
<evidence type="ECO:0000256" key="17">
    <source>
        <dbReference type="SAM" id="Phobius"/>
    </source>
</evidence>
<keyword evidence="12" id="KW-0131">Cell cycle</keyword>
<organism evidence="19 20">
    <name type="scientific">Parablautia intestinalis</name>
    <dbReference type="NCBI Taxonomy" id="2320100"/>
    <lineage>
        <taxon>Bacteria</taxon>
        <taxon>Bacillati</taxon>
        <taxon>Bacillota</taxon>
        <taxon>Clostridia</taxon>
        <taxon>Lachnospirales</taxon>
        <taxon>Lachnospiraceae</taxon>
        <taxon>Parablautia</taxon>
    </lineage>
</organism>
<feature type="transmembrane region" description="Helical" evidence="17">
    <location>
        <begin position="161"/>
        <end position="189"/>
    </location>
</feature>
<dbReference type="InterPro" id="IPR041027">
    <property type="entry name" value="FtsK_alpha"/>
</dbReference>
<dbReference type="Gene3D" id="3.30.980.40">
    <property type="match status" value="1"/>
</dbReference>
<evidence type="ECO:0000256" key="11">
    <source>
        <dbReference type="ARBA" id="ARBA00023136"/>
    </source>
</evidence>
<evidence type="ECO:0000256" key="12">
    <source>
        <dbReference type="ARBA" id="ARBA00023306"/>
    </source>
</evidence>
<dbReference type="GO" id="GO:0005886">
    <property type="term" value="C:plasma membrane"/>
    <property type="evidence" value="ECO:0007669"/>
    <property type="project" value="UniProtKB-SubCell"/>
</dbReference>
<feature type="binding site" evidence="15">
    <location>
        <begin position="589"/>
        <end position="596"/>
    </location>
    <ligand>
        <name>ATP</name>
        <dbReference type="ChEBI" id="CHEBI:30616"/>
    </ligand>
</feature>
<comment type="function">
    <text evidence="13">Essential cell division protein that coordinates cell division and chromosome segregation. The N-terminus is involved in assembly of the cell-division machinery. The C-terminus functions as a DNA motor that moves dsDNA in an ATP-dependent manner towards the dif recombination site, which is located within the replication terminus region. Required for activation of the Xer recombinase, allowing activation of chromosome unlinking by recombination.</text>
</comment>
<keyword evidence="7" id="KW-0159">Chromosome partition</keyword>
<accession>A0A3A9AR67</accession>
<feature type="domain" description="FtsK" evidence="18">
    <location>
        <begin position="571"/>
        <end position="769"/>
    </location>
</feature>
<feature type="transmembrane region" description="Helical" evidence="17">
    <location>
        <begin position="45"/>
        <end position="65"/>
    </location>
</feature>
<proteinExistence type="inferred from homology"/>
<dbReference type="EMBL" id="RAYQ01000017">
    <property type="protein sequence ID" value="RKI90033.1"/>
    <property type="molecule type" value="Genomic_DNA"/>
</dbReference>
<evidence type="ECO:0000256" key="15">
    <source>
        <dbReference type="PROSITE-ProRule" id="PRU00289"/>
    </source>
</evidence>
<evidence type="ECO:0000313" key="19">
    <source>
        <dbReference type="EMBL" id="RKI90033.1"/>
    </source>
</evidence>
<comment type="caution">
    <text evidence="19">The sequence shown here is derived from an EMBL/GenBank/DDBJ whole genome shotgun (WGS) entry which is preliminary data.</text>
</comment>
<keyword evidence="11 17" id="KW-0472">Membrane</keyword>
<keyword evidence="8 15" id="KW-0067">ATP-binding</keyword>
<keyword evidence="3" id="KW-1003">Cell membrane</keyword>
<keyword evidence="10" id="KW-0238">DNA-binding</keyword>
<keyword evidence="20" id="KW-1185">Reference proteome</keyword>
<evidence type="ECO:0000256" key="5">
    <source>
        <dbReference type="ARBA" id="ARBA00022692"/>
    </source>
</evidence>
<keyword evidence="6 15" id="KW-0547">Nucleotide-binding</keyword>
<evidence type="ECO:0000256" key="14">
    <source>
        <dbReference type="ARBA" id="ARBA00025923"/>
    </source>
</evidence>